<gene>
    <name evidence="1" type="ORF">LA749_08025</name>
</gene>
<evidence type="ECO:0000313" key="2">
    <source>
        <dbReference type="Proteomes" id="UP000325393"/>
    </source>
</evidence>
<protein>
    <submittedName>
        <fullName evidence="1">Uncharacterized protein</fullName>
    </submittedName>
</protein>
<accession>A0A5P5ZKU1</accession>
<dbReference type="Proteomes" id="UP000325393">
    <property type="component" value="Chromosome"/>
</dbReference>
<proteinExistence type="predicted"/>
<name>A0A5P5ZKU1_9LACO</name>
<organism evidence="1 2">
    <name type="scientific">Lactobacillus acetotolerans</name>
    <dbReference type="NCBI Taxonomy" id="1600"/>
    <lineage>
        <taxon>Bacteria</taxon>
        <taxon>Bacillati</taxon>
        <taxon>Bacillota</taxon>
        <taxon>Bacilli</taxon>
        <taxon>Lactobacillales</taxon>
        <taxon>Lactobacillaceae</taxon>
        <taxon>Lactobacillus</taxon>
    </lineage>
</organism>
<sequence>MTLAGVTNRIKRIEKAQHPSGRKMLITYAVYDKWLVKYDGEVFDTLEQAIDYLKHKYRPAKVLINDYTYNLFKMSMDELERLSRNPDNIDDEILKRATKPTKAFEQVIKEYPKLDIEHVFLSDEEKEQYCKQ</sequence>
<dbReference type="AlphaFoldDB" id="A0A5P5ZKU1"/>
<dbReference type="GeneID" id="78212932"/>
<dbReference type="EMBL" id="CP044496">
    <property type="protein sequence ID" value="QFG51920.1"/>
    <property type="molecule type" value="Genomic_DNA"/>
</dbReference>
<evidence type="ECO:0000313" key="1">
    <source>
        <dbReference type="EMBL" id="QFG51920.1"/>
    </source>
</evidence>
<dbReference type="RefSeq" id="WP_056969943.1">
    <property type="nucleotide sequence ID" value="NZ_CP044496.1"/>
</dbReference>
<reference evidence="1 2" key="1">
    <citation type="submission" date="2019-09" db="EMBL/GenBank/DDBJ databases">
        <title>Genome sequencing of Lactobacillus acetotolerans.</title>
        <authorList>
            <person name="Kim K."/>
        </authorList>
    </citation>
    <scope>NUCLEOTIDE SEQUENCE [LARGE SCALE GENOMIC DNA]</scope>
    <source>
        <strain evidence="1 2">LA749</strain>
    </source>
</reference>